<sequence length="639" mass="70861">MSLPPGFLDELRSRVSLAQVVGRKVIWDQRKSQQGRGDMWAPCPFHQEKTASFHVEDRKGFYYCFGCHAKGDAITFVKETENVSFIEAVRILAEEAGMQMPERDPRAAEKADRRTRLSEVMEEAVRFYRLQLKTAAGQSARSYLEGRGLGPEAQERWELGFAPADWRMLSEYLTGKGIAPDLIAAAGLTKVSDRGGAPYDVFRNRIMFPIRDAQGRAIAFGGRAMDPDDTAKYLNSPETELFDKGRQLYNLGPARKAAGRGDPLIVAEGYMDVIALSEAGFACCVAPLGTAVTEDQLRLLWRVDPEPVIALDGDVAGQRAALRVMDLALPMIEAGQSLRFCLMPEGQDPDDLLRAKGPQAMRDLLDRAQPMVTLLWQREVEGRSFDSPERRAALDRALGQTLSRIGDQSIRRHYEQALRDLKWQFFNPRRGAGNQRKGFAQGPALTGVADGVEGDRLHEALVLSLLIRHPELRADLEERVLELEFHEQAYARLAICVFRARAETEEDLRADLSAGPAAAALEMLDRTRHLRVVPALRSGDRATVENCLNEALAKLTARRGAEAELTEAMQEIADVTNDDVLTWRLAEASKARAAAERSRRETGKGYDRAANGVLLDRQEKDALDALLRKIAPGGASGEE</sequence>
<dbReference type="Pfam" id="PF01807">
    <property type="entry name" value="Zn_ribbon_DnaG"/>
    <property type="match status" value="1"/>
</dbReference>
<evidence type="ECO:0000256" key="13">
    <source>
        <dbReference type="PIRNR" id="PIRNR002811"/>
    </source>
</evidence>
<evidence type="ECO:0000256" key="7">
    <source>
        <dbReference type="ARBA" id="ARBA00022771"/>
    </source>
</evidence>
<dbReference type="RefSeq" id="WP_142834459.1">
    <property type="nucleotide sequence ID" value="NZ_VFSV01000011.1"/>
</dbReference>
<dbReference type="GO" id="GO:0000428">
    <property type="term" value="C:DNA-directed RNA polymerase complex"/>
    <property type="evidence" value="ECO:0007669"/>
    <property type="project" value="UniProtKB-KW"/>
</dbReference>
<keyword evidence="1 12" id="KW-0240">DNA-directed RNA polymerase</keyword>
<dbReference type="PANTHER" id="PTHR30313:SF2">
    <property type="entry name" value="DNA PRIMASE"/>
    <property type="match status" value="1"/>
</dbReference>
<evidence type="ECO:0000256" key="1">
    <source>
        <dbReference type="ARBA" id="ARBA00022478"/>
    </source>
</evidence>
<dbReference type="SMART" id="SM00493">
    <property type="entry name" value="TOPRIM"/>
    <property type="match status" value="1"/>
</dbReference>
<keyword evidence="4 12" id="KW-0548">Nucleotidyltransferase</keyword>
<dbReference type="EC" id="2.7.7.101" evidence="12"/>
<dbReference type="CDD" id="cd03364">
    <property type="entry name" value="TOPRIM_DnaG_primases"/>
    <property type="match status" value="1"/>
</dbReference>
<keyword evidence="11 12" id="KW-0804">Transcription</keyword>
<dbReference type="InterPro" id="IPR030846">
    <property type="entry name" value="DnaG_bac"/>
</dbReference>
<evidence type="ECO:0000256" key="2">
    <source>
        <dbReference type="ARBA" id="ARBA00022515"/>
    </source>
</evidence>
<evidence type="ECO:0000256" key="3">
    <source>
        <dbReference type="ARBA" id="ARBA00022679"/>
    </source>
</evidence>
<evidence type="ECO:0000256" key="14">
    <source>
        <dbReference type="PIRSR" id="PIRSR002811-1"/>
    </source>
</evidence>
<dbReference type="InterPro" id="IPR037068">
    <property type="entry name" value="DNA_primase_core_N_sf"/>
</dbReference>
<dbReference type="GO" id="GO:0008270">
    <property type="term" value="F:zinc ion binding"/>
    <property type="evidence" value="ECO:0007669"/>
    <property type="project" value="UniProtKB-UniRule"/>
</dbReference>
<reference evidence="16 17" key="1">
    <citation type="submission" date="2019-06" db="EMBL/GenBank/DDBJ databases">
        <title>Paenimaribius caenipelagi gen. nov., sp. nov., isolated from a tidal flat.</title>
        <authorList>
            <person name="Yoon J.-H."/>
        </authorList>
    </citation>
    <scope>NUCLEOTIDE SEQUENCE [LARGE SCALE GENOMIC DNA]</scope>
    <source>
        <strain evidence="16 17">JBTF-M29</strain>
    </source>
</reference>
<evidence type="ECO:0000256" key="8">
    <source>
        <dbReference type="ARBA" id="ARBA00022833"/>
    </source>
</evidence>
<dbReference type="AlphaFoldDB" id="A0A547Q5B3"/>
<dbReference type="OrthoDB" id="9803773at2"/>
<gene>
    <name evidence="12" type="primary">dnaG</name>
    <name evidence="16" type="ORF">FEV53_08865</name>
</gene>
<dbReference type="GO" id="GO:0005737">
    <property type="term" value="C:cytoplasm"/>
    <property type="evidence" value="ECO:0007669"/>
    <property type="project" value="TreeGrafter"/>
</dbReference>
<evidence type="ECO:0000259" key="15">
    <source>
        <dbReference type="PROSITE" id="PS50880"/>
    </source>
</evidence>
<dbReference type="Pfam" id="PF08275">
    <property type="entry name" value="DNAG_N"/>
    <property type="match status" value="1"/>
</dbReference>
<proteinExistence type="inferred from homology"/>
<dbReference type="InterPro" id="IPR034151">
    <property type="entry name" value="TOPRIM_DnaG_bac"/>
</dbReference>
<evidence type="ECO:0000256" key="11">
    <source>
        <dbReference type="ARBA" id="ARBA00023163"/>
    </source>
</evidence>
<dbReference type="InterPro" id="IPR002694">
    <property type="entry name" value="Znf_CHC2"/>
</dbReference>
<dbReference type="Gene3D" id="3.90.980.10">
    <property type="entry name" value="DNA primase, catalytic core, N-terminal domain"/>
    <property type="match status" value="1"/>
</dbReference>
<evidence type="ECO:0000313" key="16">
    <source>
        <dbReference type="EMBL" id="TRD21581.1"/>
    </source>
</evidence>
<dbReference type="FunFam" id="3.90.980.10:FF:000001">
    <property type="entry name" value="DNA primase"/>
    <property type="match status" value="1"/>
</dbReference>
<evidence type="ECO:0000256" key="9">
    <source>
        <dbReference type="ARBA" id="ARBA00022842"/>
    </source>
</evidence>
<accession>A0A547Q5B3</accession>
<dbReference type="SUPFAM" id="SSF57783">
    <property type="entry name" value="Zinc beta-ribbon"/>
    <property type="match status" value="1"/>
</dbReference>
<name>A0A547Q5B3_9RHOB</name>
<dbReference type="HAMAP" id="MF_00974">
    <property type="entry name" value="DNA_primase_DnaG"/>
    <property type="match status" value="1"/>
</dbReference>
<keyword evidence="10 12" id="KW-0238">DNA-binding</keyword>
<evidence type="ECO:0000256" key="12">
    <source>
        <dbReference type="HAMAP-Rule" id="MF_00974"/>
    </source>
</evidence>
<keyword evidence="2 12" id="KW-0639">Primosome</keyword>
<organism evidence="16 17">
    <name type="scientific">Palleronia caenipelagi</name>
    <dbReference type="NCBI Taxonomy" id="2489174"/>
    <lineage>
        <taxon>Bacteria</taxon>
        <taxon>Pseudomonadati</taxon>
        <taxon>Pseudomonadota</taxon>
        <taxon>Alphaproteobacteria</taxon>
        <taxon>Rhodobacterales</taxon>
        <taxon>Roseobacteraceae</taxon>
        <taxon>Palleronia</taxon>
    </lineage>
</organism>
<comment type="cofactor">
    <cofactor evidence="12 13 14">
        <name>Zn(2+)</name>
        <dbReference type="ChEBI" id="CHEBI:29105"/>
    </cofactor>
    <text evidence="12 13 14">Binds 1 zinc ion per monomer.</text>
</comment>
<dbReference type="InterPro" id="IPR050219">
    <property type="entry name" value="DnaG_primase"/>
</dbReference>
<dbReference type="InterPro" id="IPR013264">
    <property type="entry name" value="DNAG_N"/>
</dbReference>
<feature type="zinc finger region" description="CHC2-type" evidence="12 14">
    <location>
        <begin position="43"/>
        <end position="67"/>
    </location>
</feature>
<keyword evidence="7 12" id="KW-0863">Zinc-finger</keyword>
<protein>
    <recommendedName>
        <fullName evidence="12 13">DNA primase</fullName>
        <ecNumber evidence="12">2.7.7.101</ecNumber>
    </recommendedName>
</protein>
<dbReference type="Gene3D" id="3.40.1360.10">
    <property type="match status" value="1"/>
</dbReference>
<dbReference type="PANTHER" id="PTHR30313">
    <property type="entry name" value="DNA PRIMASE"/>
    <property type="match status" value="1"/>
</dbReference>
<dbReference type="InterPro" id="IPR006171">
    <property type="entry name" value="TOPRIM_dom"/>
</dbReference>
<comment type="similarity">
    <text evidence="12 13">Belongs to the DnaG primase family.</text>
</comment>
<dbReference type="GO" id="GO:0003677">
    <property type="term" value="F:DNA binding"/>
    <property type="evidence" value="ECO:0007669"/>
    <property type="project" value="UniProtKB-KW"/>
</dbReference>
<dbReference type="GO" id="GO:0006269">
    <property type="term" value="P:DNA replication, synthesis of primer"/>
    <property type="evidence" value="ECO:0007669"/>
    <property type="project" value="UniProtKB-UniRule"/>
</dbReference>
<dbReference type="NCBIfam" id="TIGR01391">
    <property type="entry name" value="dnaG"/>
    <property type="match status" value="1"/>
</dbReference>
<dbReference type="PROSITE" id="PS50880">
    <property type="entry name" value="TOPRIM"/>
    <property type="match status" value="1"/>
</dbReference>
<dbReference type="SUPFAM" id="SSF56731">
    <property type="entry name" value="DNA primase core"/>
    <property type="match status" value="1"/>
</dbReference>
<comment type="subunit">
    <text evidence="12">Monomer. Interacts with DnaB.</text>
</comment>
<dbReference type="PIRSF" id="PIRSF002811">
    <property type="entry name" value="DnaG"/>
    <property type="match status" value="1"/>
</dbReference>
<comment type="function">
    <text evidence="12 13">RNA polymerase that catalyzes the synthesis of short RNA molecules used as primers for DNA polymerase during DNA replication.</text>
</comment>
<dbReference type="SMART" id="SM00400">
    <property type="entry name" value="ZnF_CHCC"/>
    <property type="match status" value="1"/>
</dbReference>
<comment type="caution">
    <text evidence="16">The sequence shown here is derived from an EMBL/GenBank/DDBJ whole genome shotgun (WGS) entry which is preliminary data.</text>
</comment>
<evidence type="ECO:0000313" key="17">
    <source>
        <dbReference type="Proteomes" id="UP000318590"/>
    </source>
</evidence>
<feature type="domain" description="Toprim" evidence="15">
    <location>
        <begin position="262"/>
        <end position="346"/>
    </location>
</feature>
<keyword evidence="3 12" id="KW-0808">Transferase</keyword>
<dbReference type="Gene3D" id="3.90.580.10">
    <property type="entry name" value="Zinc finger, CHC2-type domain"/>
    <property type="match status" value="1"/>
</dbReference>
<evidence type="ECO:0000256" key="6">
    <source>
        <dbReference type="ARBA" id="ARBA00022723"/>
    </source>
</evidence>
<keyword evidence="17" id="KW-1185">Reference proteome</keyword>
<comment type="domain">
    <text evidence="12">Contains an N-terminal zinc-binding domain, a central core domain that contains the primase activity, and a C-terminal DnaB-binding domain.</text>
</comment>
<keyword evidence="5 12" id="KW-0235">DNA replication</keyword>
<dbReference type="GO" id="GO:1990077">
    <property type="term" value="C:primosome complex"/>
    <property type="evidence" value="ECO:0007669"/>
    <property type="project" value="UniProtKB-KW"/>
</dbReference>
<dbReference type="Proteomes" id="UP000318590">
    <property type="component" value="Unassembled WGS sequence"/>
</dbReference>
<keyword evidence="9" id="KW-0460">Magnesium</keyword>
<dbReference type="InterPro" id="IPR036977">
    <property type="entry name" value="DNA_primase_Znf_CHC2"/>
</dbReference>
<dbReference type="EMBL" id="VFSV01000011">
    <property type="protein sequence ID" value="TRD21581.1"/>
    <property type="molecule type" value="Genomic_DNA"/>
</dbReference>
<evidence type="ECO:0000256" key="4">
    <source>
        <dbReference type="ARBA" id="ARBA00022695"/>
    </source>
</evidence>
<evidence type="ECO:0000256" key="5">
    <source>
        <dbReference type="ARBA" id="ARBA00022705"/>
    </source>
</evidence>
<evidence type="ECO:0000256" key="10">
    <source>
        <dbReference type="ARBA" id="ARBA00023125"/>
    </source>
</evidence>
<keyword evidence="8 12" id="KW-0862">Zinc</keyword>
<dbReference type="FunFam" id="3.40.1360.10:FF:000002">
    <property type="entry name" value="DNA primase"/>
    <property type="match status" value="1"/>
</dbReference>
<dbReference type="InterPro" id="IPR006295">
    <property type="entry name" value="DNA_primase_DnaG"/>
</dbReference>
<dbReference type="GO" id="GO:0003899">
    <property type="term" value="F:DNA-directed RNA polymerase activity"/>
    <property type="evidence" value="ECO:0007669"/>
    <property type="project" value="UniProtKB-UniRule"/>
</dbReference>
<dbReference type="Pfam" id="PF13662">
    <property type="entry name" value="Toprim_4"/>
    <property type="match status" value="1"/>
</dbReference>
<comment type="catalytic activity">
    <reaction evidence="12">
        <text>ssDNA + n NTP = ssDNA/pppN(pN)n-1 hybrid + (n-1) diphosphate.</text>
        <dbReference type="EC" id="2.7.7.101"/>
    </reaction>
</comment>
<keyword evidence="6 12" id="KW-0479">Metal-binding</keyword>